<proteinExistence type="predicted"/>
<dbReference type="AlphaFoldDB" id="A0A815KU43"/>
<comment type="caution">
    <text evidence="1">The sequence shown here is derived from an EMBL/GenBank/DDBJ whole genome shotgun (WGS) entry which is preliminary data.</text>
</comment>
<dbReference type="Proteomes" id="UP000663829">
    <property type="component" value="Unassembled WGS sequence"/>
</dbReference>
<organism evidence="1 3">
    <name type="scientific">Didymodactylos carnosus</name>
    <dbReference type="NCBI Taxonomy" id="1234261"/>
    <lineage>
        <taxon>Eukaryota</taxon>
        <taxon>Metazoa</taxon>
        <taxon>Spiralia</taxon>
        <taxon>Gnathifera</taxon>
        <taxon>Rotifera</taxon>
        <taxon>Eurotatoria</taxon>
        <taxon>Bdelloidea</taxon>
        <taxon>Philodinida</taxon>
        <taxon>Philodinidae</taxon>
        <taxon>Didymodactylos</taxon>
    </lineage>
</organism>
<dbReference type="Proteomes" id="UP000681722">
    <property type="component" value="Unassembled WGS sequence"/>
</dbReference>
<evidence type="ECO:0000313" key="2">
    <source>
        <dbReference type="EMBL" id="CAF4288572.1"/>
    </source>
</evidence>
<name>A0A815KU43_9BILA</name>
<accession>A0A815KU43</accession>
<reference evidence="1" key="1">
    <citation type="submission" date="2021-02" db="EMBL/GenBank/DDBJ databases">
        <authorList>
            <person name="Nowell W R."/>
        </authorList>
    </citation>
    <scope>NUCLEOTIDE SEQUENCE</scope>
</reference>
<protein>
    <submittedName>
        <fullName evidence="1">Uncharacterized protein</fullName>
    </submittedName>
</protein>
<dbReference type="EMBL" id="CAJNOQ010017175">
    <property type="protein sequence ID" value="CAF1394322.1"/>
    <property type="molecule type" value="Genomic_DNA"/>
</dbReference>
<gene>
    <name evidence="1" type="ORF">GPM918_LOCUS32951</name>
    <name evidence="2" type="ORF">SRO942_LOCUS33624</name>
</gene>
<evidence type="ECO:0000313" key="1">
    <source>
        <dbReference type="EMBL" id="CAF1394322.1"/>
    </source>
</evidence>
<evidence type="ECO:0000313" key="3">
    <source>
        <dbReference type="Proteomes" id="UP000663829"/>
    </source>
</evidence>
<dbReference type="EMBL" id="CAJOBC010082586">
    <property type="protein sequence ID" value="CAF4288572.1"/>
    <property type="molecule type" value="Genomic_DNA"/>
</dbReference>
<keyword evidence="3" id="KW-1185">Reference proteome</keyword>
<sequence length="66" mass="7510">MEIDSCAPWANRSRLELPYIDIYLEAVRYMGLAHGAYDSQEHEGQVKNRGAGKDPEWNEVRACADI</sequence>